<keyword evidence="3" id="KW-1185">Reference proteome</keyword>
<accession>W8VZ84</accession>
<keyword evidence="1" id="KW-0472">Membrane</keyword>
<gene>
    <name evidence="2" type="ORF">NMS_0122</name>
</gene>
<dbReference type="KEGG" id="nmf:NMS_0122"/>
<dbReference type="PANTHER" id="PTHR39419">
    <property type="entry name" value="SLL0814 PROTEIN"/>
    <property type="match status" value="1"/>
</dbReference>
<feature type="transmembrane region" description="Helical" evidence="1">
    <location>
        <begin position="81"/>
        <end position="101"/>
    </location>
</feature>
<feature type="transmembrane region" description="Helical" evidence="1">
    <location>
        <begin position="108"/>
        <end position="126"/>
    </location>
</feature>
<keyword evidence="1" id="KW-1133">Transmembrane helix</keyword>
<dbReference type="EMBL" id="AP014548">
    <property type="protein sequence ID" value="BAO54131.1"/>
    <property type="molecule type" value="Genomic_DNA"/>
</dbReference>
<sequence length="193" mass="21770">MSALIGLALGYEEFFLGKSPFTMLLLAGLLIYYFPITVPKTILLFLSFTAIGIAVEWIGVHTGWLFGTYSYGDNFGPKLDGIPYLIGINWALLTFSTHIIARRFFHNRWIIAGAGAALMVVLDLFLEQICDYAGFWSFENGAGWFNYLCWFVIAYVLHLIANSFNLKGDFKVSAHLYIVQLIFAAILWIIITT</sequence>
<dbReference type="STRING" id="1454201.NMS_0122"/>
<dbReference type="Pfam" id="PF04240">
    <property type="entry name" value="Caroten_synth"/>
    <property type="match status" value="1"/>
</dbReference>
<feature type="transmembrane region" description="Helical" evidence="1">
    <location>
        <begin position="172"/>
        <end position="191"/>
    </location>
</feature>
<protein>
    <recommendedName>
        <fullName evidence="4">Carotenoid biosynthesis protein</fullName>
    </recommendedName>
</protein>
<proteinExistence type="predicted"/>
<evidence type="ECO:0000313" key="3">
    <source>
        <dbReference type="Proteomes" id="UP000031760"/>
    </source>
</evidence>
<name>W8VZ84_9FLAO</name>
<dbReference type="AlphaFoldDB" id="W8VZ84"/>
<keyword evidence="1" id="KW-0812">Transmembrane</keyword>
<dbReference type="InterPro" id="IPR007354">
    <property type="entry name" value="CruF-like"/>
</dbReference>
<reference evidence="2 3" key="1">
    <citation type="journal article" date="2014" name="Proc. Natl. Acad. Sci. U.S.A.">
        <title>Functional characterization of flavobacteria rhodopsins reveals a unique class of light-driven chloride pump in bacteria.</title>
        <authorList>
            <person name="Yoshizawa S."/>
            <person name="Kumagai Y."/>
            <person name="Kim H."/>
            <person name="Ogura Y."/>
            <person name="Hayashi T."/>
            <person name="Iwasaki W."/>
            <person name="DeLong E.F."/>
            <person name="Kogure K."/>
        </authorList>
    </citation>
    <scope>NUCLEOTIDE SEQUENCE [LARGE SCALE GENOMIC DNA]</scope>
    <source>
        <strain evidence="2 3">S1-08</strain>
    </source>
</reference>
<dbReference type="Proteomes" id="UP000031760">
    <property type="component" value="Chromosome"/>
</dbReference>
<evidence type="ECO:0000256" key="1">
    <source>
        <dbReference type="SAM" id="Phobius"/>
    </source>
</evidence>
<organism evidence="2 3">
    <name type="scientific">Nonlabens marinus S1-08</name>
    <dbReference type="NCBI Taxonomy" id="1454201"/>
    <lineage>
        <taxon>Bacteria</taxon>
        <taxon>Pseudomonadati</taxon>
        <taxon>Bacteroidota</taxon>
        <taxon>Flavobacteriia</taxon>
        <taxon>Flavobacteriales</taxon>
        <taxon>Flavobacteriaceae</taxon>
        <taxon>Nonlabens</taxon>
    </lineage>
</organism>
<feature type="transmembrane region" description="Helical" evidence="1">
    <location>
        <begin position="41"/>
        <end position="61"/>
    </location>
</feature>
<evidence type="ECO:0000313" key="2">
    <source>
        <dbReference type="EMBL" id="BAO54131.1"/>
    </source>
</evidence>
<feature type="transmembrane region" description="Helical" evidence="1">
    <location>
        <begin position="15"/>
        <end position="34"/>
    </location>
</feature>
<dbReference type="HOGENOM" id="CLU_070738_2_0_10"/>
<feature type="transmembrane region" description="Helical" evidence="1">
    <location>
        <begin position="141"/>
        <end position="160"/>
    </location>
</feature>
<dbReference type="PANTHER" id="PTHR39419:SF1">
    <property type="entry name" value="SLL0814 PROTEIN"/>
    <property type="match status" value="1"/>
</dbReference>
<evidence type="ECO:0008006" key="4">
    <source>
        <dbReference type="Google" id="ProtNLM"/>
    </source>
</evidence>